<dbReference type="SUPFAM" id="SSF117281">
    <property type="entry name" value="Kelch motif"/>
    <property type="match status" value="2"/>
</dbReference>
<proteinExistence type="predicted"/>
<evidence type="ECO:0000256" key="1">
    <source>
        <dbReference type="SAM" id="MobiDB-lite"/>
    </source>
</evidence>
<dbReference type="Proteomes" id="UP000516437">
    <property type="component" value="Unassembled WGS sequence"/>
</dbReference>
<dbReference type="EMBL" id="RXIC02000048">
    <property type="protein sequence ID" value="KAB1201616.1"/>
    <property type="molecule type" value="Genomic_DNA"/>
</dbReference>
<dbReference type="InterPro" id="IPR053256">
    <property type="entry name" value="Kelch_repeat-containing"/>
</dbReference>
<dbReference type="InterPro" id="IPR006652">
    <property type="entry name" value="Kelch_1"/>
</dbReference>
<comment type="caution">
    <text evidence="2">The sequence shown here is derived from an EMBL/GenBank/DDBJ whole genome shotgun (WGS) entry which is preliminary data.</text>
</comment>
<gene>
    <name evidence="2" type="ORF">CJ030_MR0G002590</name>
</gene>
<organism evidence="2 3">
    <name type="scientific">Morella rubra</name>
    <name type="common">Chinese bayberry</name>
    <dbReference type="NCBI Taxonomy" id="262757"/>
    <lineage>
        <taxon>Eukaryota</taxon>
        <taxon>Viridiplantae</taxon>
        <taxon>Streptophyta</taxon>
        <taxon>Embryophyta</taxon>
        <taxon>Tracheophyta</taxon>
        <taxon>Spermatophyta</taxon>
        <taxon>Magnoliopsida</taxon>
        <taxon>eudicotyledons</taxon>
        <taxon>Gunneridae</taxon>
        <taxon>Pentapetalae</taxon>
        <taxon>rosids</taxon>
        <taxon>fabids</taxon>
        <taxon>Fagales</taxon>
        <taxon>Myricaceae</taxon>
        <taxon>Morella</taxon>
    </lineage>
</organism>
<sequence>MGRPSGSGKYGSAKIVIICVGLLGFALVADFLWASSASFASGWASARDDISQGTLIVPKKDEPKERPQAAVAGNDEDSAPGRVLSATFADLPAPELKWEKMAAAPVPRLDGAAIQIKNLLYVFAGYGTIDTVHSHVDIYNFTDNTWGGRFDMPKEMAHSHLGMVTDGRYIYVVTGQYGPQCRGPTARTFVLDTETKHWRDMPPLPVPRYAPATQLWKGRLHVMGGSKENRHTPGLEHWSLAVKDGKALEKDWRTEIPIPRGGPHRASIVVEDQLYVIGGQEGDYMAKPGSPIFKCSRRNEILYDGGEEKRMVVFSDVYMLDDQREWKELPSLPKPNSHIEFAWVVVNNSIVIVGGTTEKHPVTKRMVLNGEKWSVIGKLPYRVKTALAGFWNGWLYFTSGQRDKGPDDPAPKKLYVIGGQEGDYMAKPGSPIFKCSRRNEVVFSDVYMLDDQREWKELPSLPKPNSHIEFAWVVVNNSIVIVGGTTEKHPVTKRMVLNGEKWSVIGKLPYRVKTALAGFWNGWLYFTSGQRDKGPDDPAPKKVLGEMWRTKLKLNS</sequence>
<dbReference type="AlphaFoldDB" id="A0A6A1UN49"/>
<name>A0A6A1UN49_9ROSI</name>
<evidence type="ECO:0000313" key="3">
    <source>
        <dbReference type="Proteomes" id="UP000516437"/>
    </source>
</evidence>
<dbReference type="InterPro" id="IPR015915">
    <property type="entry name" value="Kelch-typ_b-propeller"/>
</dbReference>
<dbReference type="PANTHER" id="PTHR46773:SF5">
    <property type="entry name" value="OS04G0487100 PROTEIN"/>
    <property type="match status" value="1"/>
</dbReference>
<feature type="region of interest" description="Disordered" evidence="1">
    <location>
        <begin position="58"/>
        <end position="81"/>
    </location>
</feature>
<protein>
    <recommendedName>
        <fullName evidence="4">Kelch repeat-containing protein</fullName>
    </recommendedName>
</protein>
<dbReference type="Gene3D" id="2.120.10.80">
    <property type="entry name" value="Kelch-type beta propeller"/>
    <property type="match status" value="3"/>
</dbReference>
<evidence type="ECO:0000313" key="2">
    <source>
        <dbReference type="EMBL" id="KAB1201616.1"/>
    </source>
</evidence>
<reference evidence="2 3" key="1">
    <citation type="journal article" date="2019" name="Plant Biotechnol. J.">
        <title>The red bayberry genome and genetic basis of sex determination.</title>
        <authorList>
            <person name="Jia H.M."/>
            <person name="Jia H.J."/>
            <person name="Cai Q.L."/>
            <person name="Wang Y."/>
            <person name="Zhao H.B."/>
            <person name="Yang W.F."/>
            <person name="Wang G.Y."/>
            <person name="Li Y.H."/>
            <person name="Zhan D.L."/>
            <person name="Shen Y.T."/>
            <person name="Niu Q.F."/>
            <person name="Chang L."/>
            <person name="Qiu J."/>
            <person name="Zhao L."/>
            <person name="Xie H.B."/>
            <person name="Fu W.Y."/>
            <person name="Jin J."/>
            <person name="Li X.W."/>
            <person name="Jiao Y."/>
            <person name="Zhou C.C."/>
            <person name="Tu T."/>
            <person name="Chai C.Y."/>
            <person name="Gao J.L."/>
            <person name="Fan L.J."/>
            <person name="van de Weg E."/>
            <person name="Wang J.Y."/>
            <person name="Gao Z.S."/>
        </authorList>
    </citation>
    <scope>NUCLEOTIDE SEQUENCE [LARGE SCALE GENOMIC DNA]</scope>
    <source>
        <tissue evidence="2">Leaves</tissue>
    </source>
</reference>
<accession>A0A6A1UN49</accession>
<dbReference type="OrthoDB" id="191037at2759"/>
<dbReference type="PANTHER" id="PTHR46773">
    <property type="match status" value="1"/>
</dbReference>
<feature type="compositionally biased region" description="Basic and acidic residues" evidence="1">
    <location>
        <begin position="58"/>
        <end position="67"/>
    </location>
</feature>
<dbReference type="SMART" id="SM00612">
    <property type="entry name" value="Kelch"/>
    <property type="match status" value="5"/>
</dbReference>
<keyword evidence="3" id="KW-1185">Reference proteome</keyword>
<evidence type="ECO:0008006" key="4">
    <source>
        <dbReference type="Google" id="ProtNLM"/>
    </source>
</evidence>
<dbReference type="Pfam" id="PF24681">
    <property type="entry name" value="Kelch_KLHDC2_KLHL20_DRC7"/>
    <property type="match status" value="1"/>
</dbReference>